<feature type="chain" id="PRO_5039314440" evidence="1">
    <location>
        <begin position="26"/>
        <end position="305"/>
    </location>
</feature>
<dbReference type="InterPro" id="IPR036779">
    <property type="entry name" value="LysM_dom_sf"/>
</dbReference>
<reference evidence="3" key="1">
    <citation type="submission" date="2020-10" db="EMBL/GenBank/DDBJ databases">
        <authorList>
            <person name="Gilroy R."/>
        </authorList>
    </citation>
    <scope>NUCLEOTIDE SEQUENCE</scope>
    <source>
        <strain evidence="3">21143</strain>
    </source>
</reference>
<dbReference type="PANTHER" id="PTHR21666">
    <property type="entry name" value="PEPTIDASE-RELATED"/>
    <property type="match status" value="1"/>
</dbReference>
<dbReference type="CDD" id="cd00118">
    <property type="entry name" value="LysM"/>
    <property type="match status" value="1"/>
</dbReference>
<dbReference type="AlphaFoldDB" id="A0A9D1GEE2"/>
<dbReference type="InterPro" id="IPR018392">
    <property type="entry name" value="LysM"/>
</dbReference>
<dbReference type="SMART" id="SM00257">
    <property type="entry name" value="LysM"/>
    <property type="match status" value="1"/>
</dbReference>
<name>A0A9D1GEE2_9BACT</name>
<keyword evidence="1" id="KW-0732">Signal</keyword>
<evidence type="ECO:0000313" key="4">
    <source>
        <dbReference type="Proteomes" id="UP000886722"/>
    </source>
</evidence>
<protein>
    <submittedName>
        <fullName evidence="3">Peptidoglycan DD-metalloendopeptidase family protein</fullName>
    </submittedName>
</protein>
<dbReference type="SUPFAM" id="SSF54106">
    <property type="entry name" value="LysM domain"/>
    <property type="match status" value="1"/>
</dbReference>
<dbReference type="SUPFAM" id="SSF51261">
    <property type="entry name" value="Duplicated hybrid motif"/>
    <property type="match status" value="1"/>
</dbReference>
<evidence type="ECO:0000313" key="3">
    <source>
        <dbReference type="EMBL" id="HIT38714.1"/>
    </source>
</evidence>
<evidence type="ECO:0000259" key="2">
    <source>
        <dbReference type="PROSITE" id="PS51782"/>
    </source>
</evidence>
<dbReference type="CDD" id="cd12797">
    <property type="entry name" value="M23_peptidase"/>
    <property type="match status" value="1"/>
</dbReference>
<dbReference type="EMBL" id="DVKT01000007">
    <property type="protein sequence ID" value="HIT38714.1"/>
    <property type="molecule type" value="Genomic_DNA"/>
</dbReference>
<dbReference type="Gene3D" id="3.10.350.10">
    <property type="entry name" value="LysM domain"/>
    <property type="match status" value="1"/>
</dbReference>
<dbReference type="Proteomes" id="UP000886722">
    <property type="component" value="Unassembled WGS sequence"/>
</dbReference>
<dbReference type="InterPro" id="IPR050570">
    <property type="entry name" value="Cell_wall_metabolism_enzyme"/>
</dbReference>
<dbReference type="Pfam" id="PF01551">
    <property type="entry name" value="Peptidase_M23"/>
    <property type="match status" value="1"/>
</dbReference>
<proteinExistence type="predicted"/>
<dbReference type="Pfam" id="PF01476">
    <property type="entry name" value="LysM"/>
    <property type="match status" value="1"/>
</dbReference>
<organism evidence="3 4">
    <name type="scientific">Candidatus Caccoplasma intestinavium</name>
    <dbReference type="NCBI Taxonomy" id="2840716"/>
    <lineage>
        <taxon>Bacteria</taxon>
        <taxon>Pseudomonadati</taxon>
        <taxon>Bacteroidota</taxon>
        <taxon>Bacteroidia</taxon>
        <taxon>Bacteroidales</taxon>
        <taxon>Bacteroidaceae</taxon>
        <taxon>Bacteroidaceae incertae sedis</taxon>
        <taxon>Candidatus Caccoplasma</taxon>
    </lineage>
</organism>
<feature type="domain" description="LysM" evidence="2">
    <location>
        <begin position="260"/>
        <end position="304"/>
    </location>
</feature>
<feature type="signal peptide" evidence="1">
    <location>
        <begin position="1"/>
        <end position="25"/>
    </location>
</feature>
<accession>A0A9D1GEE2</accession>
<gene>
    <name evidence="3" type="ORF">IAD06_01555</name>
</gene>
<reference evidence="3" key="2">
    <citation type="journal article" date="2021" name="PeerJ">
        <title>Extensive microbial diversity within the chicken gut microbiome revealed by metagenomics and culture.</title>
        <authorList>
            <person name="Gilroy R."/>
            <person name="Ravi A."/>
            <person name="Getino M."/>
            <person name="Pursley I."/>
            <person name="Horton D.L."/>
            <person name="Alikhan N.F."/>
            <person name="Baker D."/>
            <person name="Gharbi K."/>
            <person name="Hall N."/>
            <person name="Watson M."/>
            <person name="Adriaenssens E.M."/>
            <person name="Foster-Nyarko E."/>
            <person name="Jarju S."/>
            <person name="Secka A."/>
            <person name="Antonio M."/>
            <person name="Oren A."/>
            <person name="Chaudhuri R.R."/>
            <person name="La Ragione R."/>
            <person name="Hildebrand F."/>
            <person name="Pallen M.J."/>
        </authorList>
    </citation>
    <scope>NUCLEOTIDE SEQUENCE</scope>
    <source>
        <strain evidence="3">21143</strain>
    </source>
</reference>
<dbReference type="PROSITE" id="PS51782">
    <property type="entry name" value="LYSM"/>
    <property type="match status" value="1"/>
</dbReference>
<dbReference type="InterPro" id="IPR016047">
    <property type="entry name" value="M23ase_b-sheet_dom"/>
</dbReference>
<dbReference type="InterPro" id="IPR011055">
    <property type="entry name" value="Dup_hybrid_motif"/>
</dbReference>
<dbReference type="Gene3D" id="2.70.70.10">
    <property type="entry name" value="Glucose Permease (Domain IIA)"/>
    <property type="match status" value="1"/>
</dbReference>
<evidence type="ECO:0000256" key="1">
    <source>
        <dbReference type="SAM" id="SignalP"/>
    </source>
</evidence>
<dbReference type="PANTHER" id="PTHR21666:SF270">
    <property type="entry name" value="MUREIN HYDROLASE ACTIVATOR ENVC"/>
    <property type="match status" value="1"/>
</dbReference>
<dbReference type="GO" id="GO:0004222">
    <property type="term" value="F:metalloendopeptidase activity"/>
    <property type="evidence" value="ECO:0007669"/>
    <property type="project" value="TreeGrafter"/>
</dbReference>
<sequence length="305" mass="34971">MRQKRFLPALFSFLILGIFSLSGQAQEINLSIQKHIATQKRNSIINKELPSMLSIDDSATYSRRLEQEYGIAPASELYGDVWVNRWINPYRRAGIQLPDTFAINVANYCMPIIGRKTSDYGFRRYRMHRGVDLKLAIGDTIRAAFAGQVRFTNYERRGYGYYIVMRHTNGLETVYGHLSRFLVKEGDIVKVGDPIALGGNTGRSTGAHLHFEIRFLGLDLNPNEIFDFKNNEIRNDVFVFRSAPYRAGTETYYSNGVTYSVYRVRKGDTLTSIARKYRTSINSLCRLNKISPKRTLRIGQPIRID</sequence>
<comment type="caution">
    <text evidence="3">The sequence shown here is derived from an EMBL/GenBank/DDBJ whole genome shotgun (WGS) entry which is preliminary data.</text>
</comment>